<evidence type="ECO:0000313" key="2">
    <source>
        <dbReference type="EnsemblMetazoa" id="GBRI002997-PA"/>
    </source>
</evidence>
<dbReference type="Gene3D" id="3.10.290.20">
    <property type="entry name" value="Ubiquitin-like 2 activating enzyme e1b. Chain: B, domain 3"/>
    <property type="match status" value="1"/>
</dbReference>
<dbReference type="Proteomes" id="UP000091820">
    <property type="component" value="Unassembled WGS sequence"/>
</dbReference>
<organism evidence="2 3">
    <name type="scientific">Glossina brevipalpis</name>
    <dbReference type="NCBI Taxonomy" id="37001"/>
    <lineage>
        <taxon>Eukaryota</taxon>
        <taxon>Metazoa</taxon>
        <taxon>Ecdysozoa</taxon>
        <taxon>Arthropoda</taxon>
        <taxon>Hexapoda</taxon>
        <taxon>Insecta</taxon>
        <taxon>Pterygota</taxon>
        <taxon>Neoptera</taxon>
        <taxon>Endopterygota</taxon>
        <taxon>Diptera</taxon>
        <taxon>Brachycera</taxon>
        <taxon>Muscomorpha</taxon>
        <taxon>Hippoboscoidea</taxon>
        <taxon>Glossinidae</taxon>
        <taxon>Glossina</taxon>
    </lineage>
</organism>
<evidence type="ECO:0000313" key="3">
    <source>
        <dbReference type="Proteomes" id="UP000091820"/>
    </source>
</evidence>
<dbReference type="InterPro" id="IPR028077">
    <property type="entry name" value="UAE_UbL_dom"/>
</dbReference>
<accession>A0A1A9W1J4</accession>
<dbReference type="Pfam" id="PF14732">
    <property type="entry name" value="UAE_UbL"/>
    <property type="match status" value="1"/>
</dbReference>
<proteinExistence type="predicted"/>
<reference evidence="2" key="2">
    <citation type="submission" date="2020-05" db="UniProtKB">
        <authorList>
            <consortium name="EnsemblMetazoa"/>
        </authorList>
    </citation>
    <scope>IDENTIFICATION</scope>
    <source>
        <strain evidence="2">IAEA</strain>
    </source>
</reference>
<sequence>MINPDGIIDSKSVVLNSSEEDETECNEEKFMKEMDIVDGIILKCDDFSQNYELSIIIVHIDTERECSLFEVIATKDQLKPKEENVPNKRESMADGPLINDDLCIIEVENECVKAQTEDACVQTSETEMVTKATNTMRITSSSPDKPISAVKRKIKVVDIIDDDVVTEILDYDEEVGPTKVKRTRVSKPQSNHWSEDIINID</sequence>
<reference evidence="3" key="1">
    <citation type="submission" date="2014-03" db="EMBL/GenBank/DDBJ databases">
        <authorList>
            <person name="Aksoy S."/>
            <person name="Warren W."/>
            <person name="Wilson R.K."/>
        </authorList>
    </citation>
    <scope>NUCLEOTIDE SEQUENCE [LARGE SCALE GENOMIC DNA]</scope>
    <source>
        <strain evidence="3">IAEA</strain>
    </source>
</reference>
<dbReference type="VEuPathDB" id="VectorBase:GBRI002997"/>
<keyword evidence="3" id="KW-1185">Reference proteome</keyword>
<evidence type="ECO:0000259" key="1">
    <source>
        <dbReference type="Pfam" id="PF14732"/>
    </source>
</evidence>
<dbReference type="EnsemblMetazoa" id="GBRI002997-RA">
    <property type="protein sequence ID" value="GBRI002997-PA"/>
    <property type="gene ID" value="GBRI002997"/>
</dbReference>
<feature type="domain" description="Ubiquitin/SUMO-activating enzyme ubiquitin-like" evidence="1">
    <location>
        <begin position="1"/>
        <end position="63"/>
    </location>
</feature>
<dbReference type="AlphaFoldDB" id="A0A1A9W1J4"/>
<name>A0A1A9W1J4_9MUSC</name>
<dbReference type="STRING" id="37001.A0A1A9W1J4"/>
<protein>
    <submittedName>
        <fullName evidence="2">UAE_UbL domain-containing protein</fullName>
    </submittedName>
</protein>